<evidence type="ECO:0000259" key="1">
    <source>
        <dbReference type="Pfam" id="PF25672"/>
    </source>
</evidence>
<name>A0A7I6GXE4_BORGP</name>
<gene>
    <name evidence="2" type="ordered locus">BGP086</name>
</gene>
<dbReference type="Pfam" id="PF25672">
    <property type="entry name" value="BBH37"/>
    <property type="match status" value="1"/>
</dbReference>
<dbReference type="EMBL" id="AY722920">
    <property type="protein sequence ID" value="AAU85936.1"/>
    <property type="molecule type" value="Genomic_DNA"/>
</dbReference>
<geneLocation type="plasmid" evidence="3">
    <name>6</name>
</geneLocation>
<proteinExistence type="predicted"/>
<sequence>MDASSSLINLESSSLKINEALGSKKDIKDLVENAKTVLASVSGEFFVIL</sequence>
<reference evidence="2" key="2">
    <citation type="submission" date="2004-09" db="EMBL/GenBank/DDBJ databases">
        <authorList>
            <person name="Gloeckner G."/>
            <person name="Schilhabel M."/>
            <person name="Lehmann R."/>
            <person name="Platzer M."/>
        </authorList>
    </citation>
    <scope>NUCLEOTIDE SEQUENCE</scope>
    <source>
        <strain evidence="2">PBi</strain>
    </source>
</reference>
<organism evidence="2">
    <name type="scientific">Borrelia garinii subsp. bavariensis (strain ATCC BAA-2496 / DSM 23469 / PBi)</name>
    <name type="common">Borreliella bavariensis</name>
    <dbReference type="NCBI Taxonomy" id="290434"/>
    <lineage>
        <taxon>Bacteria</taxon>
        <taxon>Pseudomonadati</taxon>
        <taxon>Spirochaetota</taxon>
        <taxon>Spirochaetia</taxon>
        <taxon>Spirochaetales</taxon>
        <taxon>Borreliaceae</taxon>
        <taxon>Borreliella</taxon>
    </lineage>
</organism>
<evidence type="ECO:0000313" key="3">
    <source>
        <dbReference type="Proteomes" id="UP000002276"/>
    </source>
</evidence>
<reference evidence="2" key="1">
    <citation type="journal article" date="2004" name="Nucleic Acids Res.">
        <title>Comparative analysis of the Borrelia garinii genome.</title>
        <authorList>
            <person name="Glockner G."/>
            <person name="Lehmann R."/>
            <person name="Romualdi A."/>
            <person name="Pradella S."/>
            <person name="Schulte-Spechtel U."/>
            <person name="Schilhabel M."/>
            <person name="Wilske B."/>
            <person name="Suhnel J."/>
            <person name="Platzer M."/>
        </authorList>
    </citation>
    <scope>NUCLEOTIDE SEQUENCE [LARGE SCALE GENOMIC DNA]</scope>
    <source>
        <strain>ATCC BAA-2496 / DSM 23469 / PBi</strain>
        <strain evidence="2">PBi</strain>
        <plasmid>6</plasmid>
    </source>
</reference>
<evidence type="ECO:0000313" key="2">
    <source>
        <dbReference type="EMBL" id="AAU85936.1"/>
    </source>
</evidence>
<dbReference type="AlphaFoldDB" id="A0A7I6GXE4"/>
<protein>
    <recommendedName>
        <fullName evidence="1">BBH37-like helical domain-containing protein</fullName>
    </recommendedName>
</protein>
<dbReference type="RefSeq" id="WP_210373119.1">
    <property type="nucleotide sequence ID" value="NZ_CP028876.1"/>
</dbReference>
<feature type="domain" description="BBH37-like helical" evidence="1">
    <location>
        <begin position="2"/>
        <end position="40"/>
    </location>
</feature>
<accession>A0A7I6GXE4</accession>
<dbReference type="InterPro" id="IPR057717">
    <property type="entry name" value="BBH37-like_helical"/>
</dbReference>